<dbReference type="InterPro" id="IPR001110">
    <property type="entry name" value="UPF0012_CS"/>
</dbReference>
<dbReference type="CDD" id="cd07197">
    <property type="entry name" value="nitrilase"/>
    <property type="match status" value="1"/>
</dbReference>
<keyword evidence="2 4" id="KW-0378">Hydrolase</keyword>
<reference evidence="5" key="1">
    <citation type="journal article" date="2019" name="Int. J. Syst. Evol. Microbiol.">
        <title>The Global Catalogue of Microorganisms (GCM) 10K type strain sequencing project: providing services to taxonomists for standard genome sequencing and annotation.</title>
        <authorList>
            <consortium name="The Broad Institute Genomics Platform"/>
            <consortium name="The Broad Institute Genome Sequencing Center for Infectious Disease"/>
            <person name="Wu L."/>
            <person name="Ma J."/>
        </authorList>
    </citation>
    <scope>NUCLEOTIDE SEQUENCE [LARGE SCALE GENOMIC DNA]</scope>
    <source>
        <strain evidence="5">CGMCC 4.7643</strain>
    </source>
</reference>
<dbReference type="EMBL" id="JBHUKU010000029">
    <property type="protein sequence ID" value="MFD2465256.1"/>
    <property type="molecule type" value="Genomic_DNA"/>
</dbReference>
<dbReference type="PROSITE" id="PS01227">
    <property type="entry name" value="UPF0012"/>
    <property type="match status" value="1"/>
</dbReference>
<dbReference type="PROSITE" id="PS50263">
    <property type="entry name" value="CN_HYDROLASE"/>
    <property type="match status" value="1"/>
</dbReference>
<dbReference type="PANTHER" id="PTHR43674:SF16">
    <property type="entry name" value="CARBON-NITROGEN FAMILY, PUTATIVE (AFU_ORTHOLOGUE AFUA_5G02350)-RELATED"/>
    <property type="match status" value="1"/>
</dbReference>
<evidence type="ECO:0000313" key="5">
    <source>
        <dbReference type="Proteomes" id="UP001597419"/>
    </source>
</evidence>
<dbReference type="RefSeq" id="WP_345407522.1">
    <property type="nucleotide sequence ID" value="NZ_BAABHG010000022.1"/>
</dbReference>
<comment type="caution">
    <text evidence="4">The sequence shown here is derived from an EMBL/GenBank/DDBJ whole genome shotgun (WGS) entry which is preliminary data.</text>
</comment>
<accession>A0ABW5GWN3</accession>
<dbReference type="SUPFAM" id="SSF56317">
    <property type="entry name" value="Carbon-nitrogen hydrolase"/>
    <property type="match status" value="1"/>
</dbReference>
<gene>
    <name evidence="4" type="ORF">ACFSYJ_42020</name>
</gene>
<feature type="domain" description="CN hydrolase" evidence="3">
    <location>
        <begin position="5"/>
        <end position="260"/>
    </location>
</feature>
<dbReference type="Gene3D" id="3.60.110.10">
    <property type="entry name" value="Carbon-nitrogen hydrolase"/>
    <property type="match status" value="1"/>
</dbReference>
<evidence type="ECO:0000256" key="1">
    <source>
        <dbReference type="ARBA" id="ARBA00010613"/>
    </source>
</evidence>
<organism evidence="4 5">
    <name type="scientific">Amycolatopsis samaneae</name>
    <dbReference type="NCBI Taxonomy" id="664691"/>
    <lineage>
        <taxon>Bacteria</taxon>
        <taxon>Bacillati</taxon>
        <taxon>Actinomycetota</taxon>
        <taxon>Actinomycetes</taxon>
        <taxon>Pseudonocardiales</taxon>
        <taxon>Pseudonocardiaceae</taxon>
        <taxon>Amycolatopsis</taxon>
    </lineage>
</organism>
<proteinExistence type="inferred from homology"/>
<dbReference type="GO" id="GO:0016787">
    <property type="term" value="F:hydrolase activity"/>
    <property type="evidence" value="ECO:0007669"/>
    <property type="project" value="UniProtKB-KW"/>
</dbReference>
<keyword evidence="5" id="KW-1185">Reference proteome</keyword>
<comment type="similarity">
    <text evidence="1">Belongs to the carbon-nitrogen hydrolase superfamily. NIT1/NIT2 family.</text>
</comment>
<protein>
    <submittedName>
        <fullName evidence="4">Carbon-nitrogen hydrolase family protein</fullName>
    </submittedName>
</protein>
<dbReference type="InterPro" id="IPR003010">
    <property type="entry name" value="C-N_Hydrolase"/>
</dbReference>
<dbReference type="PANTHER" id="PTHR43674">
    <property type="entry name" value="NITRILASE C965.09-RELATED"/>
    <property type="match status" value="1"/>
</dbReference>
<dbReference type="InterPro" id="IPR050345">
    <property type="entry name" value="Aliph_Amidase/BUP"/>
</dbReference>
<sequence length="298" mass="32454">MKDEVRVSLVQFASTPLDCRGNAERMAGFVEHEAGEHGAELVVFPELSTTGYVRSARDDAYAERLYAASEPVPGPATAVLGEAARRGGAYVVAGMSQRHPYVPEVLYNSAVLISPSGEVLGVQHKVHPCRDEKEYYVPGDEIAVFPTALGTLALNVCYDVRFPEMARVQTLAGAEIVVSLWASAVQPGKVPSDSIVSRCATRAMENAVFFLGCNRTGADGDQRFYGRSAIAGPSGDVLARSDDDREDAVRAVLRGADLRAQRRYLTLFRDRRPELYGRVVEPLSRPTPPVLGTNRERE</sequence>
<dbReference type="Pfam" id="PF00795">
    <property type="entry name" value="CN_hydrolase"/>
    <property type="match status" value="1"/>
</dbReference>
<dbReference type="Proteomes" id="UP001597419">
    <property type="component" value="Unassembled WGS sequence"/>
</dbReference>
<evidence type="ECO:0000259" key="3">
    <source>
        <dbReference type="PROSITE" id="PS50263"/>
    </source>
</evidence>
<evidence type="ECO:0000256" key="2">
    <source>
        <dbReference type="ARBA" id="ARBA00022801"/>
    </source>
</evidence>
<dbReference type="InterPro" id="IPR036526">
    <property type="entry name" value="C-N_Hydrolase_sf"/>
</dbReference>
<name>A0ABW5GWN3_9PSEU</name>
<evidence type="ECO:0000313" key="4">
    <source>
        <dbReference type="EMBL" id="MFD2465256.1"/>
    </source>
</evidence>